<evidence type="ECO:0000313" key="3">
    <source>
        <dbReference type="Proteomes" id="UP000221165"/>
    </source>
</evidence>
<keyword evidence="1" id="KW-0812">Transmembrane</keyword>
<dbReference type="EMBL" id="MIGC01002733">
    <property type="protein sequence ID" value="PHJ20518.1"/>
    <property type="molecule type" value="Genomic_DNA"/>
</dbReference>
<dbReference type="AlphaFoldDB" id="A0A2C6KWC2"/>
<evidence type="ECO:0000256" key="1">
    <source>
        <dbReference type="SAM" id="Phobius"/>
    </source>
</evidence>
<reference evidence="2 3" key="1">
    <citation type="journal article" date="2017" name="Int. J. Parasitol.">
        <title>The genome of the protozoan parasite Cystoisospora suis and a reverse vaccinology approach to identify vaccine candidates.</title>
        <authorList>
            <person name="Palmieri N."/>
            <person name="Shrestha A."/>
            <person name="Ruttkowski B."/>
            <person name="Beck T."/>
            <person name="Vogl C."/>
            <person name="Tomley F."/>
            <person name="Blake D.P."/>
            <person name="Joachim A."/>
        </authorList>
    </citation>
    <scope>NUCLEOTIDE SEQUENCE [LARGE SCALE GENOMIC DNA]</scope>
    <source>
        <strain evidence="2 3">Wien I</strain>
    </source>
</reference>
<dbReference type="Proteomes" id="UP000221165">
    <property type="component" value="Unassembled WGS sequence"/>
</dbReference>
<organism evidence="2 3">
    <name type="scientific">Cystoisospora suis</name>
    <dbReference type="NCBI Taxonomy" id="483139"/>
    <lineage>
        <taxon>Eukaryota</taxon>
        <taxon>Sar</taxon>
        <taxon>Alveolata</taxon>
        <taxon>Apicomplexa</taxon>
        <taxon>Conoidasida</taxon>
        <taxon>Coccidia</taxon>
        <taxon>Eucoccidiorida</taxon>
        <taxon>Eimeriorina</taxon>
        <taxon>Sarcocystidae</taxon>
        <taxon>Cystoisospora</taxon>
    </lineage>
</organism>
<keyword evidence="3" id="KW-1185">Reference proteome</keyword>
<feature type="non-terminal residue" evidence="2">
    <location>
        <position position="1"/>
    </location>
</feature>
<keyword evidence="1" id="KW-0472">Membrane</keyword>
<evidence type="ECO:0000313" key="2">
    <source>
        <dbReference type="EMBL" id="PHJ20518.1"/>
    </source>
</evidence>
<dbReference type="GeneID" id="94429028"/>
<name>A0A2C6KWC2_9APIC</name>
<feature type="transmembrane region" description="Helical" evidence="1">
    <location>
        <begin position="29"/>
        <end position="49"/>
    </location>
</feature>
<dbReference type="RefSeq" id="XP_067922206.1">
    <property type="nucleotide sequence ID" value="XM_068065817.1"/>
</dbReference>
<proteinExistence type="predicted"/>
<comment type="caution">
    <text evidence="2">The sequence shown here is derived from an EMBL/GenBank/DDBJ whole genome shotgun (WGS) entry which is preliminary data.</text>
</comment>
<dbReference type="VEuPathDB" id="ToxoDB:CSUI_005647"/>
<keyword evidence="1" id="KW-1133">Transmembrane helix</keyword>
<sequence length="90" mass="10383">FFVFRSFSHCREACSTCRFLIFSSCLPRAVLSFDLLLYFSICSLYMYLFHMKESEREGLSSLSVCLLLDGDRRSEKESKKEREAGSGGQE</sequence>
<gene>
    <name evidence="2" type="ORF">CSUI_005647</name>
</gene>
<protein>
    <submittedName>
        <fullName evidence="2">Uncharacterized protein</fullName>
    </submittedName>
</protein>
<accession>A0A2C6KWC2</accession>